<dbReference type="Proteomes" id="UP000295388">
    <property type="component" value="Unassembled WGS sequence"/>
</dbReference>
<organism evidence="1 2">
    <name type="scientific">Kribbella caucasensis</name>
    <dbReference type="NCBI Taxonomy" id="2512215"/>
    <lineage>
        <taxon>Bacteria</taxon>
        <taxon>Bacillati</taxon>
        <taxon>Actinomycetota</taxon>
        <taxon>Actinomycetes</taxon>
        <taxon>Propionibacteriales</taxon>
        <taxon>Kribbellaceae</taxon>
        <taxon>Kribbella</taxon>
    </lineage>
</organism>
<keyword evidence="2" id="KW-1185">Reference proteome</keyword>
<comment type="caution">
    <text evidence="1">The sequence shown here is derived from an EMBL/GenBank/DDBJ whole genome shotgun (WGS) entry which is preliminary data.</text>
</comment>
<dbReference type="EMBL" id="SNWQ01000038">
    <property type="protein sequence ID" value="TDO30397.1"/>
    <property type="molecule type" value="Genomic_DNA"/>
</dbReference>
<evidence type="ECO:0000313" key="1">
    <source>
        <dbReference type="EMBL" id="TDO30397.1"/>
    </source>
</evidence>
<dbReference type="RefSeq" id="WP_202870011.1">
    <property type="nucleotide sequence ID" value="NZ_SNWQ01000038.1"/>
</dbReference>
<protein>
    <submittedName>
        <fullName evidence="1">Uncharacterized protein</fullName>
    </submittedName>
</protein>
<proteinExistence type="predicted"/>
<gene>
    <name evidence="1" type="ORF">EV643_13810</name>
</gene>
<evidence type="ECO:0000313" key="2">
    <source>
        <dbReference type="Proteomes" id="UP000295388"/>
    </source>
</evidence>
<reference evidence="1 2" key="1">
    <citation type="submission" date="2019-03" db="EMBL/GenBank/DDBJ databases">
        <title>Genomic Encyclopedia of Type Strains, Phase III (KMG-III): the genomes of soil and plant-associated and newly described type strains.</title>
        <authorList>
            <person name="Whitman W."/>
        </authorList>
    </citation>
    <scope>NUCLEOTIDE SEQUENCE [LARGE SCALE GENOMIC DNA]</scope>
    <source>
        <strain evidence="1 2">VKM Ac-2527</strain>
    </source>
</reference>
<dbReference type="AlphaFoldDB" id="A0A4R6J5Q9"/>
<accession>A0A4R6J5Q9</accession>
<name>A0A4R6J5Q9_9ACTN</name>
<sequence length="351" mass="39049">MNHDTMRATGPLVHAGEHRVRPTEREAQDNLRAMLQLCAAGRLRCSEKTKRPSATTMDTVADHLSNGDFYRDEDLAAFAWPLLIQAGGLGRLDSGRLRLTTKGLAAQRKPSAKVIRDLWQRWNSHAVIDEFSRIEAIKGQRARNVLSAAKTRRQVVATALAGCPPHDWISVDALFATMRRRKLNPRITRNDMALWKLYLVDPQHGSLGYAGFGDWNSLEGRYTLAVLFEYAGTLGLFDLENLHPNGEREDYRDNWGADDLNALSRYDGLQAIRMTALGRYVFGIEDEYRPSTRRNAPPAVSVLPDLTIAATEPLDASDEVLVSAYAERAADQVWTLSPGTACCPRSTSDAT</sequence>